<dbReference type="OMA" id="VWDTLQS"/>
<feature type="region of interest" description="Disordered" evidence="1">
    <location>
        <begin position="218"/>
        <end position="252"/>
    </location>
</feature>
<name>A0A1S7UMK6_ROSNE</name>
<feature type="compositionally biased region" description="Polar residues" evidence="1">
    <location>
        <begin position="235"/>
        <end position="252"/>
    </location>
</feature>
<evidence type="ECO:0000313" key="2">
    <source>
        <dbReference type="EMBL" id="GAP84591.1"/>
    </source>
</evidence>
<protein>
    <submittedName>
        <fullName evidence="2">Uncharacterized protein</fullName>
    </submittedName>
</protein>
<evidence type="ECO:0000313" key="3">
    <source>
        <dbReference type="Proteomes" id="UP000054516"/>
    </source>
</evidence>
<gene>
    <name evidence="2" type="ORF">SAMD00023353_1101200</name>
</gene>
<feature type="region of interest" description="Disordered" evidence="1">
    <location>
        <begin position="313"/>
        <end position="342"/>
    </location>
</feature>
<feature type="region of interest" description="Disordered" evidence="1">
    <location>
        <begin position="1"/>
        <end position="51"/>
    </location>
</feature>
<evidence type="ECO:0000256" key="1">
    <source>
        <dbReference type="SAM" id="MobiDB-lite"/>
    </source>
</evidence>
<reference evidence="2" key="1">
    <citation type="submission" date="2016-03" db="EMBL/GenBank/DDBJ databases">
        <title>Draft genome sequence of Rosellinia necatrix.</title>
        <authorList>
            <person name="Kanematsu S."/>
        </authorList>
    </citation>
    <scope>NUCLEOTIDE SEQUENCE [LARGE SCALE GENOMIC DNA]</scope>
    <source>
        <strain evidence="2">W97</strain>
    </source>
</reference>
<proteinExistence type="predicted"/>
<dbReference type="OrthoDB" id="3946700at2759"/>
<dbReference type="AlphaFoldDB" id="A0A1S7UMK6"/>
<dbReference type="EMBL" id="DF977456">
    <property type="protein sequence ID" value="GAP84591.1"/>
    <property type="molecule type" value="Genomic_DNA"/>
</dbReference>
<keyword evidence="3" id="KW-1185">Reference proteome</keyword>
<accession>A0A1S7UMK6</accession>
<dbReference type="Proteomes" id="UP000054516">
    <property type="component" value="Unassembled WGS sequence"/>
</dbReference>
<feature type="compositionally biased region" description="Basic and acidic residues" evidence="1">
    <location>
        <begin position="35"/>
        <end position="51"/>
    </location>
</feature>
<organism evidence="2">
    <name type="scientific">Rosellinia necatrix</name>
    <name type="common">White root-rot fungus</name>
    <dbReference type="NCBI Taxonomy" id="77044"/>
    <lineage>
        <taxon>Eukaryota</taxon>
        <taxon>Fungi</taxon>
        <taxon>Dikarya</taxon>
        <taxon>Ascomycota</taxon>
        <taxon>Pezizomycotina</taxon>
        <taxon>Sordariomycetes</taxon>
        <taxon>Xylariomycetidae</taxon>
        <taxon>Xylariales</taxon>
        <taxon>Xylariaceae</taxon>
        <taxon>Rosellinia</taxon>
    </lineage>
</organism>
<sequence length="381" mass="43190">MGLPLFVPPVESDIPSKPAAKRAADPSHARSPIGRIERNHQRRRQLNESREHQLRIMAAAQASEYNPPNQARSALQPHLSTRYLSRLGDVRRVSGRQSPRLENPRISELAQRLELERRYYDQETANELARDLAAEEPDDLFTYTPPQNQIESQIRSRPPIYTTSNLSGRSIWARMEARENEHLRYRRRRHTHRPNQPVPTGSIAAHRHAQRVRYADGLGDRDRSLSPEGDGVWDTLQSTLTPDPQPPSVGSSFASTVISASQQTQHVDNSEVAFIAIQNGETDPPCDPIVDNSGSDGDDYIEDMEQHPINRVASRSRRSYAEVVAEPRSRRSPGSTDASDPEIELFPGMRLTRRQIIERLASHTDIPDHWWAQAGLWEDSN</sequence>